<dbReference type="PANTHER" id="PTHR47237">
    <property type="entry name" value="SLL0310 PROTEIN"/>
    <property type="match status" value="1"/>
</dbReference>
<dbReference type="InterPro" id="IPR000182">
    <property type="entry name" value="GNAT_dom"/>
</dbReference>
<dbReference type="InterPro" id="IPR016181">
    <property type="entry name" value="Acyl_CoA_acyltransferase"/>
</dbReference>
<dbReference type="SUPFAM" id="SSF55729">
    <property type="entry name" value="Acyl-CoA N-acyltransferases (Nat)"/>
    <property type="match status" value="1"/>
</dbReference>
<reference evidence="2 3" key="1">
    <citation type="submission" date="2016-10" db="EMBL/GenBank/DDBJ databases">
        <authorList>
            <person name="de Groot N.N."/>
        </authorList>
    </citation>
    <scope>NUCLEOTIDE SEQUENCE [LARGE SCALE GENOMIC DNA]</scope>
    <source>
        <strain evidence="2 3">DSM 17890</strain>
    </source>
</reference>
<dbReference type="RefSeq" id="WP_092683579.1">
    <property type="nucleotide sequence ID" value="NZ_FNMZ01000006.1"/>
</dbReference>
<dbReference type="PROSITE" id="PS51186">
    <property type="entry name" value="GNAT"/>
    <property type="match status" value="1"/>
</dbReference>
<dbReference type="Gene3D" id="3.40.630.30">
    <property type="match status" value="1"/>
</dbReference>
<evidence type="ECO:0000313" key="3">
    <source>
        <dbReference type="Proteomes" id="UP000199118"/>
    </source>
</evidence>
<dbReference type="Gene3D" id="3.40.630.90">
    <property type="match status" value="1"/>
</dbReference>
<evidence type="ECO:0000259" key="1">
    <source>
        <dbReference type="PROSITE" id="PS51186"/>
    </source>
</evidence>
<keyword evidence="3" id="KW-1185">Reference proteome</keyword>
<dbReference type="InterPro" id="IPR052729">
    <property type="entry name" value="Acyl/Acetyltrans_Enzymes"/>
</dbReference>
<dbReference type="Pfam" id="PF18014">
    <property type="entry name" value="Acetyltransf_18"/>
    <property type="match status" value="1"/>
</dbReference>
<dbReference type="STRING" id="356660.SAMN05444336_106104"/>
<feature type="domain" description="N-acetyltransferase" evidence="1">
    <location>
        <begin position="7"/>
        <end position="139"/>
    </location>
</feature>
<evidence type="ECO:0000313" key="2">
    <source>
        <dbReference type="EMBL" id="SDX53390.1"/>
    </source>
</evidence>
<protein>
    <recommendedName>
        <fullName evidence="1">N-acetyltransferase domain-containing protein</fullName>
    </recommendedName>
</protein>
<dbReference type="AlphaFoldDB" id="A0A1H3CH97"/>
<dbReference type="OrthoDB" id="20916at2"/>
<accession>A0A1H3CH97</accession>
<dbReference type="GO" id="GO:0016747">
    <property type="term" value="F:acyltransferase activity, transferring groups other than amino-acyl groups"/>
    <property type="evidence" value="ECO:0007669"/>
    <property type="project" value="InterPro"/>
</dbReference>
<dbReference type="InterPro" id="IPR041496">
    <property type="entry name" value="YitH/HolE_GNAT"/>
</dbReference>
<dbReference type="PANTHER" id="PTHR47237:SF1">
    <property type="entry name" value="SLL0310 PROTEIN"/>
    <property type="match status" value="1"/>
</dbReference>
<sequence length="287" mass="30799">MSDTAPLLIRSASQAEFAEAVEWAAAEGWNPGLDDLTAFFAADPEGFLMGFRDGRAVSSISVVRYGPDYGFLGFYIVRPDRRGTGDGIATWRAGMARLEGRVIGLDGVPAQQDNYRKEGFRLAGRNIRFTGAPARTPAPRGVELRPIGAAEIAAVAVWDRPFFPAWRHEFTTLWAGPGPARRRGLVALRDGDVAGYGVIRSCRQGFKIGPLFADDREAAEALFSGLCADIPAGATVALDVPEPHGAAMALARSAGLAPAFETARMYRGRAPKLPIERTFGVTTFELG</sequence>
<dbReference type="EMBL" id="FNMZ01000006">
    <property type="protein sequence ID" value="SDX53390.1"/>
    <property type="molecule type" value="Genomic_DNA"/>
</dbReference>
<name>A0A1H3CH97_9RHOB</name>
<gene>
    <name evidence="2" type="ORF">SAMN05444336_106104</name>
</gene>
<proteinExistence type="predicted"/>
<dbReference type="Proteomes" id="UP000199118">
    <property type="component" value="Unassembled WGS sequence"/>
</dbReference>
<organism evidence="2 3">
    <name type="scientific">Albimonas donghaensis</name>
    <dbReference type="NCBI Taxonomy" id="356660"/>
    <lineage>
        <taxon>Bacteria</taxon>
        <taxon>Pseudomonadati</taxon>
        <taxon>Pseudomonadota</taxon>
        <taxon>Alphaproteobacteria</taxon>
        <taxon>Rhodobacterales</taxon>
        <taxon>Paracoccaceae</taxon>
        <taxon>Albimonas</taxon>
    </lineage>
</organism>